<evidence type="ECO:0000256" key="1">
    <source>
        <dbReference type="PROSITE-ProRule" id="PRU00221"/>
    </source>
</evidence>
<dbReference type="AlphaFoldDB" id="A0A267GJT9"/>
<evidence type="ECO:0000313" key="3">
    <source>
        <dbReference type="EMBL" id="PAA86310.1"/>
    </source>
</evidence>
<dbReference type="Pfam" id="PF00400">
    <property type="entry name" value="WD40"/>
    <property type="match status" value="2"/>
</dbReference>
<dbReference type="InterPro" id="IPR015943">
    <property type="entry name" value="WD40/YVTN_repeat-like_dom_sf"/>
</dbReference>
<dbReference type="PROSITE" id="PS50082">
    <property type="entry name" value="WD_REPEATS_2"/>
    <property type="match status" value="1"/>
</dbReference>
<dbReference type="OrthoDB" id="10251741at2759"/>
<keyword evidence="4" id="KW-1185">Reference proteome</keyword>
<dbReference type="SMART" id="SM00320">
    <property type="entry name" value="WD40"/>
    <property type="match status" value="3"/>
</dbReference>
<feature type="region of interest" description="Disordered" evidence="2">
    <location>
        <begin position="1"/>
        <end position="27"/>
    </location>
</feature>
<comment type="caution">
    <text evidence="3">The sequence shown here is derived from an EMBL/GenBank/DDBJ whole genome shotgun (WGS) entry which is preliminary data.</text>
</comment>
<dbReference type="Gene3D" id="2.130.10.10">
    <property type="entry name" value="YVTN repeat-like/Quinoprotein amine dehydrogenase"/>
    <property type="match status" value="2"/>
</dbReference>
<feature type="repeat" description="WD" evidence="1">
    <location>
        <begin position="232"/>
        <end position="272"/>
    </location>
</feature>
<dbReference type="PANTHER" id="PTHR47822">
    <property type="entry name" value="CARBOHYDRATE BINDING DOMAIN CONTAINING PROTEIN"/>
    <property type="match status" value="1"/>
</dbReference>
<dbReference type="InterPro" id="IPR001680">
    <property type="entry name" value="WD40_rpt"/>
</dbReference>
<feature type="compositionally biased region" description="Polar residues" evidence="2">
    <location>
        <begin position="17"/>
        <end position="27"/>
    </location>
</feature>
<dbReference type="STRING" id="282301.A0A267GJT9"/>
<dbReference type="InterPro" id="IPR036322">
    <property type="entry name" value="WD40_repeat_dom_sf"/>
</dbReference>
<reference evidence="3 4" key="1">
    <citation type="submission" date="2017-06" db="EMBL/GenBank/DDBJ databases">
        <title>A platform for efficient transgenesis in Macrostomum lignano, a flatworm model organism for stem cell research.</title>
        <authorList>
            <person name="Berezikov E."/>
        </authorList>
    </citation>
    <scope>NUCLEOTIDE SEQUENCE [LARGE SCALE GENOMIC DNA]</scope>
    <source>
        <strain evidence="3">DV1</strain>
        <tissue evidence="3">Whole organism</tissue>
    </source>
</reference>
<sequence length="436" mass="48316">MSTAGSVYAADSARGAPSSSVGRKTSMATSADSLSARVMTEISVIGSLTLNSVVEFPDEECMVVRLSHDKALWAVGLSSGKIQFFTTESCTLVYSLDPPERKENETVTGLVFVPPDPSSQKTERQHLILACYATGQVRLWHYTGVANPLLWTLQVEALPQEGESHPQQQSEKSRQRGGKAKESENQQLLCLACSPDSQRFVVGGVGGEIRVYEFRRHNLINVCQSSYSVNRVDGHRNRVCALLYHPLGRQMPADYGHVFLSGGWDNTVQIWDDRRGHSLWVYFGPHVCGTDALDIDPLQNHILTSSWERHRALLQVWKFQDEAARGRVDLDELGVQEDMLKGRPLGELQQDPLTAPSMGYVAQWLGDQYMLFAGSNANLLKIVDRGTLNMVASVSDLPKGVYSVAPLLPDSSDSRKPAKLSVCSGNRLYTFRFERK</sequence>
<evidence type="ECO:0000313" key="4">
    <source>
        <dbReference type="Proteomes" id="UP000215902"/>
    </source>
</evidence>
<gene>
    <name evidence="3" type="ORF">BOX15_Mlig028217g3</name>
</gene>
<dbReference type="SUPFAM" id="SSF50978">
    <property type="entry name" value="WD40 repeat-like"/>
    <property type="match status" value="1"/>
</dbReference>
<dbReference type="EMBL" id="NIVC01000284">
    <property type="protein sequence ID" value="PAA86310.1"/>
    <property type="molecule type" value="Genomic_DNA"/>
</dbReference>
<protein>
    <submittedName>
        <fullName evidence="3">Uncharacterized protein</fullName>
    </submittedName>
</protein>
<dbReference type="PANTHER" id="PTHR47822:SF2">
    <property type="entry name" value="F-BOX AND WD-40 DOMAIN PROTEIN 7"/>
    <property type="match status" value="1"/>
</dbReference>
<dbReference type="Proteomes" id="UP000215902">
    <property type="component" value="Unassembled WGS sequence"/>
</dbReference>
<proteinExistence type="predicted"/>
<accession>A0A267GJT9</accession>
<keyword evidence="1" id="KW-0853">WD repeat</keyword>
<evidence type="ECO:0000256" key="2">
    <source>
        <dbReference type="SAM" id="MobiDB-lite"/>
    </source>
</evidence>
<name>A0A267GJT9_9PLAT</name>
<organism evidence="3 4">
    <name type="scientific">Macrostomum lignano</name>
    <dbReference type="NCBI Taxonomy" id="282301"/>
    <lineage>
        <taxon>Eukaryota</taxon>
        <taxon>Metazoa</taxon>
        <taxon>Spiralia</taxon>
        <taxon>Lophotrochozoa</taxon>
        <taxon>Platyhelminthes</taxon>
        <taxon>Rhabditophora</taxon>
        <taxon>Macrostomorpha</taxon>
        <taxon>Macrostomida</taxon>
        <taxon>Macrostomidae</taxon>
        <taxon>Macrostomum</taxon>
    </lineage>
</organism>